<dbReference type="EC" id="5.2.1.8" evidence="3 12"/>
<accession>A0A2D3WAN9</accession>
<dbReference type="GO" id="GO:0015031">
    <property type="term" value="P:protein transport"/>
    <property type="evidence" value="ECO:0007669"/>
    <property type="project" value="UniProtKB-UniRule"/>
</dbReference>
<evidence type="ECO:0000256" key="7">
    <source>
        <dbReference type="ARBA" id="ARBA00023110"/>
    </source>
</evidence>
<evidence type="ECO:0000256" key="2">
    <source>
        <dbReference type="ARBA" id="ARBA00005464"/>
    </source>
</evidence>
<evidence type="ECO:0000256" key="6">
    <source>
        <dbReference type="ARBA" id="ARBA00022618"/>
    </source>
</evidence>
<evidence type="ECO:0000256" key="11">
    <source>
        <dbReference type="ARBA" id="ARBA00029986"/>
    </source>
</evidence>
<comment type="caution">
    <text evidence="17">The sequence shown here is derived from an EMBL/GenBank/DDBJ whole genome shotgun (WGS) entry which is preliminary data.</text>
</comment>
<dbReference type="InterPro" id="IPR046357">
    <property type="entry name" value="PPIase_dom_sf"/>
</dbReference>
<dbReference type="GO" id="GO:0006457">
    <property type="term" value="P:protein folding"/>
    <property type="evidence" value="ECO:0007669"/>
    <property type="project" value="UniProtKB-UniRule"/>
</dbReference>
<evidence type="ECO:0000256" key="4">
    <source>
        <dbReference type="ARBA" id="ARBA00016902"/>
    </source>
</evidence>
<dbReference type="SUPFAM" id="SSF54534">
    <property type="entry name" value="FKBP-like"/>
    <property type="match status" value="1"/>
</dbReference>
<comment type="function">
    <text evidence="12">Involved in protein export. Acts as a chaperone by maintaining the newly synthesized protein in an open conformation. Functions as a peptidyl-prolyl cis-trans isomerase.</text>
</comment>
<keyword evidence="15" id="KW-0175">Coiled coil</keyword>
<dbReference type="SUPFAM" id="SSF109998">
    <property type="entry name" value="Triger factor/SurA peptide-binding domain-like"/>
    <property type="match status" value="1"/>
</dbReference>
<evidence type="ECO:0000259" key="16">
    <source>
        <dbReference type="PROSITE" id="PS50059"/>
    </source>
</evidence>
<sequence length="431" mass="47273">MKITTNKIDSANAKINAAITRGTIDANVEKIANQLSKEAKIAGFRKGKVPLSAVKKQYGERLVQDAEAQALRDLLSAGLQEMAIAADTLIGEPQIAKFEKNDNGIDVEVIIATRPAIELGDYVAMVPDVVKPAIDDAAVTARIEELASAQAPLVNVEENRALVSGDSALLDFEGFVDGEPFEGGKAEGFSLRLGSGQFIPGFEDQVIGMKKGEEKTIAVTFPENYGGAKLAGKPAEFKVKIHAIQAKEAVTIDDELAKKMLPGYEDASVEMLKEKVKEQLESEAMSVVYNDELKPNLMETFVSAFTIDLPEFIVEQEMDMALNKKARDLSEAELEELRGDAEKVKAMRETFREDACRAVKATFIVDALAKAENIIVNEQELMQTIYYEAMQMGQDPAAVYKHYQESGYLPAIQMAMIEDRVLSKLLNDKIK</sequence>
<name>A0A2D3WAN9_9BACT</name>
<comment type="domain">
    <text evidence="12">Consists of 3 domains; the N-terminus binds the ribosome, the middle domain has PPIase activity, while the C-terminus has intrinsic chaperone activity on its own.</text>
</comment>
<dbReference type="Gene3D" id="3.30.70.1050">
    <property type="entry name" value="Trigger factor ribosome-binding domain"/>
    <property type="match status" value="1"/>
</dbReference>
<comment type="catalytic activity">
    <reaction evidence="1 12 13">
        <text>[protein]-peptidylproline (omega=180) = [protein]-peptidylproline (omega=0)</text>
        <dbReference type="Rhea" id="RHEA:16237"/>
        <dbReference type="Rhea" id="RHEA-COMP:10747"/>
        <dbReference type="Rhea" id="RHEA-COMP:10748"/>
        <dbReference type="ChEBI" id="CHEBI:83833"/>
        <dbReference type="ChEBI" id="CHEBI:83834"/>
        <dbReference type="EC" id="5.2.1.8"/>
    </reaction>
</comment>
<comment type="subcellular location">
    <subcellularLocation>
        <location evidence="12">Cytoplasm</location>
    </subcellularLocation>
    <text evidence="12">About half TF is bound to the ribosome near the polypeptide exit tunnel while the other half is free in the cytoplasm.</text>
</comment>
<keyword evidence="9 12" id="KW-0413">Isomerase</keyword>
<dbReference type="NCBIfam" id="TIGR00115">
    <property type="entry name" value="tig"/>
    <property type="match status" value="1"/>
</dbReference>
<dbReference type="HAMAP" id="MF_00303">
    <property type="entry name" value="Trigger_factor_Tig"/>
    <property type="match status" value="1"/>
</dbReference>
<dbReference type="GO" id="GO:0005737">
    <property type="term" value="C:cytoplasm"/>
    <property type="evidence" value="ECO:0007669"/>
    <property type="project" value="UniProtKB-SubCell"/>
</dbReference>
<evidence type="ECO:0000256" key="12">
    <source>
        <dbReference type="HAMAP-Rule" id="MF_00303"/>
    </source>
</evidence>
<keyword evidence="8 12" id="KW-0143">Chaperone</keyword>
<organism evidence="17 18">
    <name type="scientific">Sulfuricurvum kujiense</name>
    <dbReference type="NCBI Taxonomy" id="148813"/>
    <lineage>
        <taxon>Bacteria</taxon>
        <taxon>Pseudomonadati</taxon>
        <taxon>Campylobacterota</taxon>
        <taxon>Epsilonproteobacteria</taxon>
        <taxon>Campylobacterales</taxon>
        <taxon>Sulfurimonadaceae</taxon>
        <taxon>Sulfuricurvum</taxon>
    </lineage>
</organism>
<dbReference type="RefSeq" id="WP_294893720.1">
    <property type="nucleotide sequence ID" value="NZ_DLUI01000159.1"/>
</dbReference>
<evidence type="ECO:0000256" key="13">
    <source>
        <dbReference type="PROSITE-ProRule" id="PRU00277"/>
    </source>
</evidence>
<dbReference type="InterPro" id="IPR005215">
    <property type="entry name" value="Trig_fac"/>
</dbReference>
<gene>
    <name evidence="12" type="primary">tig</name>
    <name evidence="17" type="ORF">CFH83_10955</name>
</gene>
<dbReference type="InterPro" id="IPR027304">
    <property type="entry name" value="Trigger_fact/SurA_dom_sf"/>
</dbReference>
<protein>
    <recommendedName>
        <fullName evidence="4 12">Trigger factor</fullName>
        <shortName evidence="12">TF</shortName>
        <ecNumber evidence="3 12">5.2.1.8</ecNumber>
    </recommendedName>
    <alternativeName>
        <fullName evidence="11 12">PPIase</fullName>
    </alternativeName>
</protein>
<reference evidence="17 18" key="1">
    <citation type="journal article" date="2017" name="Front. Microbiol.">
        <title>Comparative Genomic Analysis of the Class Epsilonproteobacteria and Proposed Reclassification to Epsilonbacteraeota (phyl. nov.).</title>
        <authorList>
            <person name="Waite D.W."/>
            <person name="Vanwonterghem I."/>
            <person name="Rinke C."/>
            <person name="Parks D.H."/>
            <person name="Zhang Y."/>
            <person name="Takai K."/>
            <person name="Sievert S.M."/>
            <person name="Simon J."/>
            <person name="Campbell B.J."/>
            <person name="Hanson T.E."/>
            <person name="Woyke T."/>
            <person name="Klotz M.G."/>
            <person name="Hugenholtz P."/>
        </authorList>
    </citation>
    <scope>NUCLEOTIDE SEQUENCE [LARGE SCALE GENOMIC DNA]</scope>
    <source>
        <strain evidence="17">UBA12443</strain>
    </source>
</reference>
<evidence type="ECO:0000256" key="14">
    <source>
        <dbReference type="RuleBase" id="RU003914"/>
    </source>
</evidence>
<evidence type="ECO:0000256" key="1">
    <source>
        <dbReference type="ARBA" id="ARBA00000971"/>
    </source>
</evidence>
<feature type="domain" description="PPIase FKBP-type" evidence="16">
    <location>
        <begin position="165"/>
        <end position="247"/>
    </location>
</feature>
<dbReference type="AlphaFoldDB" id="A0A2D3WAN9"/>
<evidence type="ECO:0000313" key="18">
    <source>
        <dbReference type="Proteomes" id="UP000228859"/>
    </source>
</evidence>
<keyword evidence="7 12" id="KW-0697">Rotamase</keyword>
<evidence type="ECO:0000256" key="8">
    <source>
        <dbReference type="ARBA" id="ARBA00023186"/>
    </source>
</evidence>
<keyword evidence="10 12" id="KW-0131">Cell cycle</keyword>
<dbReference type="GO" id="GO:0051301">
    <property type="term" value="P:cell division"/>
    <property type="evidence" value="ECO:0007669"/>
    <property type="project" value="UniProtKB-KW"/>
</dbReference>
<evidence type="ECO:0000256" key="3">
    <source>
        <dbReference type="ARBA" id="ARBA00013194"/>
    </source>
</evidence>
<evidence type="ECO:0000256" key="10">
    <source>
        <dbReference type="ARBA" id="ARBA00023306"/>
    </source>
</evidence>
<proteinExistence type="inferred from homology"/>
<evidence type="ECO:0000256" key="9">
    <source>
        <dbReference type="ARBA" id="ARBA00023235"/>
    </source>
</evidence>
<dbReference type="InterPro" id="IPR001179">
    <property type="entry name" value="PPIase_FKBP_dom"/>
</dbReference>
<dbReference type="InterPro" id="IPR008880">
    <property type="entry name" value="Trigger_fac_C"/>
</dbReference>
<dbReference type="Gene3D" id="3.10.50.40">
    <property type="match status" value="1"/>
</dbReference>
<dbReference type="InterPro" id="IPR037041">
    <property type="entry name" value="Trigger_fac_C_sf"/>
</dbReference>
<keyword evidence="5 12" id="KW-0963">Cytoplasm</keyword>
<dbReference type="GO" id="GO:0003755">
    <property type="term" value="F:peptidyl-prolyl cis-trans isomerase activity"/>
    <property type="evidence" value="ECO:0007669"/>
    <property type="project" value="UniProtKB-UniRule"/>
</dbReference>
<dbReference type="Gene3D" id="1.10.3120.10">
    <property type="entry name" value="Trigger factor, C-terminal domain"/>
    <property type="match status" value="1"/>
</dbReference>
<evidence type="ECO:0000313" key="17">
    <source>
        <dbReference type="EMBL" id="DAB37478.1"/>
    </source>
</evidence>
<dbReference type="Pfam" id="PF05698">
    <property type="entry name" value="Trigger_C"/>
    <property type="match status" value="1"/>
</dbReference>
<keyword evidence="6 12" id="KW-0132">Cell division</keyword>
<evidence type="ECO:0000256" key="5">
    <source>
        <dbReference type="ARBA" id="ARBA00022490"/>
    </source>
</evidence>
<dbReference type="PROSITE" id="PS50059">
    <property type="entry name" value="FKBP_PPIASE"/>
    <property type="match status" value="1"/>
</dbReference>
<evidence type="ECO:0000256" key="15">
    <source>
        <dbReference type="SAM" id="Coils"/>
    </source>
</evidence>
<dbReference type="SUPFAM" id="SSF102735">
    <property type="entry name" value="Trigger factor ribosome-binding domain"/>
    <property type="match status" value="1"/>
</dbReference>
<dbReference type="FunFam" id="3.10.50.40:FF:000001">
    <property type="entry name" value="Trigger factor"/>
    <property type="match status" value="1"/>
</dbReference>
<dbReference type="PIRSF" id="PIRSF003095">
    <property type="entry name" value="Trigger_factor"/>
    <property type="match status" value="1"/>
</dbReference>
<dbReference type="InterPro" id="IPR036611">
    <property type="entry name" value="Trigger_fac_ribosome-bd_sf"/>
</dbReference>
<dbReference type="EMBL" id="DLUI01000159">
    <property type="protein sequence ID" value="DAB37478.1"/>
    <property type="molecule type" value="Genomic_DNA"/>
</dbReference>
<dbReference type="Pfam" id="PF05697">
    <property type="entry name" value="Trigger_N"/>
    <property type="match status" value="1"/>
</dbReference>
<dbReference type="Proteomes" id="UP000228859">
    <property type="component" value="Unassembled WGS sequence"/>
</dbReference>
<dbReference type="InterPro" id="IPR008881">
    <property type="entry name" value="Trigger_fac_ribosome-bd_bac"/>
</dbReference>
<dbReference type="Pfam" id="PF00254">
    <property type="entry name" value="FKBP_C"/>
    <property type="match status" value="1"/>
</dbReference>
<comment type="similarity">
    <text evidence="2 12 14">Belongs to the FKBP-type PPIase family. Tig subfamily.</text>
</comment>
<feature type="coiled-coil region" evidence="15">
    <location>
        <begin position="327"/>
        <end position="354"/>
    </location>
</feature>